<evidence type="ECO:0000256" key="2">
    <source>
        <dbReference type="ARBA" id="ARBA00022517"/>
    </source>
</evidence>
<keyword evidence="3" id="KW-0698">rRNA processing</keyword>
<dbReference type="SMART" id="SM01178">
    <property type="entry name" value="DUF4217"/>
    <property type="match status" value="1"/>
</dbReference>
<evidence type="ECO:0000256" key="10">
    <source>
        <dbReference type="RuleBase" id="RU365068"/>
    </source>
</evidence>
<evidence type="ECO:0000256" key="3">
    <source>
        <dbReference type="ARBA" id="ARBA00022552"/>
    </source>
</evidence>
<keyword evidence="4 10" id="KW-0547">Nucleotide-binding</keyword>
<dbReference type="Pfam" id="PF00270">
    <property type="entry name" value="DEAD"/>
    <property type="match status" value="1"/>
</dbReference>
<name>A0A3N4KV19_9PEZI</name>
<dbReference type="InterPro" id="IPR014001">
    <property type="entry name" value="Helicase_ATP-bd"/>
</dbReference>
<evidence type="ECO:0000259" key="12">
    <source>
        <dbReference type="PROSITE" id="PS51192"/>
    </source>
</evidence>
<dbReference type="GO" id="GO:0003723">
    <property type="term" value="F:RNA binding"/>
    <property type="evidence" value="ECO:0007669"/>
    <property type="project" value="UniProtKB-UniRule"/>
</dbReference>
<dbReference type="InterPro" id="IPR027417">
    <property type="entry name" value="P-loop_NTPase"/>
</dbReference>
<accession>A0A3N4KV19</accession>
<dbReference type="GO" id="GO:0005730">
    <property type="term" value="C:nucleolus"/>
    <property type="evidence" value="ECO:0007669"/>
    <property type="project" value="UniProtKB-SubCell"/>
</dbReference>
<dbReference type="GO" id="GO:0006364">
    <property type="term" value="P:rRNA processing"/>
    <property type="evidence" value="ECO:0007669"/>
    <property type="project" value="UniProtKB-KW"/>
</dbReference>
<keyword evidence="6 10" id="KW-0347">Helicase</keyword>
<evidence type="ECO:0000256" key="6">
    <source>
        <dbReference type="ARBA" id="ARBA00022806"/>
    </source>
</evidence>
<sequence length="555" mass="60723">MDNQERSTKKRKVAERDSKKPEATTIAKSPVGKKKNTLKKTANGPKSPKAKSEKSERTDKPLVETEKQDDVQEVAIAVSDVTLSTPKVFSDLNLTPEIQKSISAIGYAELKGIQSSAIPALLTGKDVVVTSDAGSGKSTAALISSISLLQSKRFRPRSGTGVIILTPTREVAHQFLGVATELLEDAPQSAGIVTDQANFRAEAEKLTRGINLLIATPSQLLEHLKKTLAFSVKGLHTIILDDCERLMDTKTQESVKQILELLPKKKQIVLLTSTESSVAEGLPLKKPVTVRVEGTTSSEVVTDASRVQGYVMVPTDKRFILLFSFVKKFQKKKVIVVTSSTAAAKAYGDILNAMDLPVSQMHGKQNSKINASNLVEFNEAEQGTLICTDAVYQTLEAPKVDWIVQYDPPENPTRYISRIGTSTAKSVIFLQPTEAGFIDYLKEAGVTPEEFDFSNRQLAAVQLNLRKLVAKNYAIHCEAKDAFRSHLKNYTSHILPSVFSVKALDLVQVSKSFGFDVPPRVEVGEPEAKEEKWKMTYGPATSGLQGVKRRRGITG</sequence>
<evidence type="ECO:0000313" key="15">
    <source>
        <dbReference type="Proteomes" id="UP000277580"/>
    </source>
</evidence>
<keyword evidence="8 10" id="KW-0694">RNA-binding</keyword>
<dbReference type="STRING" id="1392247.A0A3N4KV19"/>
<evidence type="ECO:0000256" key="9">
    <source>
        <dbReference type="ARBA" id="ARBA00023242"/>
    </source>
</evidence>
<evidence type="ECO:0000256" key="8">
    <source>
        <dbReference type="ARBA" id="ARBA00022884"/>
    </source>
</evidence>
<keyword evidence="5 10" id="KW-0378">Hydrolase</keyword>
<dbReference type="SMART" id="SM00487">
    <property type="entry name" value="DEXDc"/>
    <property type="match status" value="1"/>
</dbReference>
<dbReference type="Pfam" id="PF00271">
    <property type="entry name" value="Helicase_C"/>
    <property type="match status" value="1"/>
</dbReference>
<evidence type="ECO:0000313" key="14">
    <source>
        <dbReference type="EMBL" id="RPB13338.1"/>
    </source>
</evidence>
<gene>
    <name evidence="14" type="ORF">P167DRAFT_535048</name>
</gene>
<dbReference type="InterPro" id="IPR025313">
    <property type="entry name" value="SPB4-like_CTE"/>
</dbReference>
<dbReference type="EC" id="3.6.4.13" evidence="10"/>
<keyword evidence="2" id="KW-0690">Ribosome biogenesis</keyword>
<keyword evidence="15" id="KW-1185">Reference proteome</keyword>
<evidence type="ECO:0000256" key="4">
    <source>
        <dbReference type="ARBA" id="ARBA00022741"/>
    </source>
</evidence>
<comment type="function">
    <text evidence="10">RNA helicase.</text>
</comment>
<comment type="catalytic activity">
    <reaction evidence="10">
        <text>ATP + H2O = ADP + phosphate + H(+)</text>
        <dbReference type="Rhea" id="RHEA:13065"/>
        <dbReference type="ChEBI" id="CHEBI:15377"/>
        <dbReference type="ChEBI" id="CHEBI:15378"/>
        <dbReference type="ChEBI" id="CHEBI:30616"/>
        <dbReference type="ChEBI" id="CHEBI:43474"/>
        <dbReference type="ChEBI" id="CHEBI:456216"/>
        <dbReference type="EC" id="3.6.4.13"/>
    </reaction>
</comment>
<dbReference type="GO" id="GO:0003724">
    <property type="term" value="F:RNA helicase activity"/>
    <property type="evidence" value="ECO:0007669"/>
    <property type="project" value="UniProtKB-EC"/>
</dbReference>
<comment type="subcellular location">
    <subcellularLocation>
        <location evidence="1">Nucleus</location>
        <location evidence="1">Nucleolus</location>
    </subcellularLocation>
</comment>
<reference evidence="14 15" key="1">
    <citation type="journal article" date="2018" name="Nat. Ecol. Evol.">
        <title>Pezizomycetes genomes reveal the molecular basis of ectomycorrhizal truffle lifestyle.</title>
        <authorList>
            <person name="Murat C."/>
            <person name="Payen T."/>
            <person name="Noel B."/>
            <person name="Kuo A."/>
            <person name="Morin E."/>
            <person name="Chen J."/>
            <person name="Kohler A."/>
            <person name="Krizsan K."/>
            <person name="Balestrini R."/>
            <person name="Da Silva C."/>
            <person name="Montanini B."/>
            <person name="Hainaut M."/>
            <person name="Levati E."/>
            <person name="Barry K.W."/>
            <person name="Belfiori B."/>
            <person name="Cichocki N."/>
            <person name="Clum A."/>
            <person name="Dockter R.B."/>
            <person name="Fauchery L."/>
            <person name="Guy J."/>
            <person name="Iotti M."/>
            <person name="Le Tacon F."/>
            <person name="Lindquist E.A."/>
            <person name="Lipzen A."/>
            <person name="Malagnac F."/>
            <person name="Mello A."/>
            <person name="Molinier V."/>
            <person name="Miyauchi S."/>
            <person name="Poulain J."/>
            <person name="Riccioni C."/>
            <person name="Rubini A."/>
            <person name="Sitrit Y."/>
            <person name="Splivallo R."/>
            <person name="Traeger S."/>
            <person name="Wang M."/>
            <person name="Zifcakova L."/>
            <person name="Wipf D."/>
            <person name="Zambonelli A."/>
            <person name="Paolocci F."/>
            <person name="Nowrousian M."/>
            <person name="Ottonello S."/>
            <person name="Baldrian P."/>
            <person name="Spatafora J.W."/>
            <person name="Henrissat B."/>
            <person name="Nagy L.G."/>
            <person name="Aury J.M."/>
            <person name="Wincker P."/>
            <person name="Grigoriev I.V."/>
            <person name="Bonfante P."/>
            <person name="Martin F.M."/>
        </authorList>
    </citation>
    <scope>NUCLEOTIDE SEQUENCE [LARGE SCALE GENOMIC DNA]</scope>
    <source>
        <strain evidence="14 15">CCBAS932</strain>
    </source>
</reference>
<dbReference type="PROSITE" id="PS51192">
    <property type="entry name" value="HELICASE_ATP_BIND_1"/>
    <property type="match status" value="1"/>
</dbReference>
<evidence type="ECO:0000256" key="7">
    <source>
        <dbReference type="ARBA" id="ARBA00022840"/>
    </source>
</evidence>
<feature type="domain" description="Helicase C-terminal" evidence="13">
    <location>
        <begin position="321"/>
        <end position="469"/>
    </location>
</feature>
<proteinExistence type="inferred from homology"/>
<dbReference type="GO" id="GO:0005524">
    <property type="term" value="F:ATP binding"/>
    <property type="evidence" value="ECO:0007669"/>
    <property type="project" value="UniProtKB-UniRule"/>
</dbReference>
<dbReference type="Proteomes" id="UP000277580">
    <property type="component" value="Unassembled WGS sequence"/>
</dbReference>
<feature type="domain" description="Helicase ATP-binding" evidence="12">
    <location>
        <begin position="118"/>
        <end position="293"/>
    </location>
</feature>
<dbReference type="PANTHER" id="PTHR24031">
    <property type="entry name" value="RNA HELICASE"/>
    <property type="match status" value="1"/>
</dbReference>
<dbReference type="Gene3D" id="3.40.50.300">
    <property type="entry name" value="P-loop containing nucleotide triphosphate hydrolases"/>
    <property type="match status" value="2"/>
</dbReference>
<evidence type="ECO:0000256" key="1">
    <source>
        <dbReference type="ARBA" id="ARBA00004604"/>
    </source>
</evidence>
<evidence type="ECO:0000256" key="5">
    <source>
        <dbReference type="ARBA" id="ARBA00022801"/>
    </source>
</evidence>
<dbReference type="OrthoDB" id="10259640at2759"/>
<keyword evidence="7 10" id="KW-0067">ATP-binding</keyword>
<dbReference type="Pfam" id="PF13959">
    <property type="entry name" value="CTE_SPB4"/>
    <property type="match status" value="1"/>
</dbReference>
<evidence type="ECO:0000256" key="11">
    <source>
        <dbReference type="SAM" id="MobiDB-lite"/>
    </source>
</evidence>
<feature type="region of interest" description="Disordered" evidence="11">
    <location>
        <begin position="1"/>
        <end position="68"/>
    </location>
</feature>
<feature type="compositionally biased region" description="Basic and acidic residues" evidence="11">
    <location>
        <begin position="50"/>
        <end position="68"/>
    </location>
</feature>
<comment type="similarity">
    <text evidence="10">Belongs to the DEAD box helicase family.</text>
</comment>
<evidence type="ECO:0000259" key="13">
    <source>
        <dbReference type="PROSITE" id="PS51194"/>
    </source>
</evidence>
<dbReference type="SUPFAM" id="SSF52540">
    <property type="entry name" value="P-loop containing nucleoside triphosphate hydrolases"/>
    <property type="match status" value="2"/>
</dbReference>
<organism evidence="14 15">
    <name type="scientific">Morchella conica CCBAS932</name>
    <dbReference type="NCBI Taxonomy" id="1392247"/>
    <lineage>
        <taxon>Eukaryota</taxon>
        <taxon>Fungi</taxon>
        <taxon>Dikarya</taxon>
        <taxon>Ascomycota</taxon>
        <taxon>Pezizomycotina</taxon>
        <taxon>Pezizomycetes</taxon>
        <taxon>Pezizales</taxon>
        <taxon>Morchellaceae</taxon>
        <taxon>Morchella</taxon>
    </lineage>
</organism>
<dbReference type="EMBL" id="ML119123">
    <property type="protein sequence ID" value="RPB13338.1"/>
    <property type="molecule type" value="Genomic_DNA"/>
</dbReference>
<dbReference type="InterPro" id="IPR001650">
    <property type="entry name" value="Helicase_C-like"/>
</dbReference>
<dbReference type="AlphaFoldDB" id="A0A3N4KV19"/>
<comment type="domain">
    <text evidence="10">The Q motif is unique to and characteristic of the DEAD box family of RNA helicases and controls ATP binding and hydrolysis.</text>
</comment>
<dbReference type="PROSITE" id="PS51194">
    <property type="entry name" value="HELICASE_CTER"/>
    <property type="match status" value="1"/>
</dbReference>
<keyword evidence="9" id="KW-0539">Nucleus</keyword>
<protein>
    <recommendedName>
        <fullName evidence="10">ATP-dependent RNA helicase</fullName>
        <ecNumber evidence="10">3.6.4.13</ecNumber>
    </recommendedName>
</protein>
<dbReference type="GO" id="GO:0016787">
    <property type="term" value="F:hydrolase activity"/>
    <property type="evidence" value="ECO:0007669"/>
    <property type="project" value="UniProtKB-KW"/>
</dbReference>
<dbReference type="InterPro" id="IPR011545">
    <property type="entry name" value="DEAD/DEAH_box_helicase_dom"/>
</dbReference>
<dbReference type="InParanoid" id="A0A3N4KV19"/>